<feature type="transmembrane region" description="Helical" evidence="1">
    <location>
        <begin position="86"/>
        <end position="105"/>
    </location>
</feature>
<keyword evidence="3" id="KW-1185">Reference proteome</keyword>
<organism evidence="2 3">
    <name type="scientific">Molorchus minor</name>
    <dbReference type="NCBI Taxonomy" id="1323400"/>
    <lineage>
        <taxon>Eukaryota</taxon>
        <taxon>Metazoa</taxon>
        <taxon>Ecdysozoa</taxon>
        <taxon>Arthropoda</taxon>
        <taxon>Hexapoda</taxon>
        <taxon>Insecta</taxon>
        <taxon>Pterygota</taxon>
        <taxon>Neoptera</taxon>
        <taxon>Endopterygota</taxon>
        <taxon>Coleoptera</taxon>
        <taxon>Polyphaga</taxon>
        <taxon>Cucujiformia</taxon>
        <taxon>Chrysomeloidea</taxon>
        <taxon>Cerambycidae</taxon>
        <taxon>Lamiinae</taxon>
        <taxon>Monochamini</taxon>
        <taxon>Molorchus</taxon>
    </lineage>
</organism>
<gene>
    <name evidence="2" type="ORF">NQ317_008028</name>
</gene>
<evidence type="ECO:0000313" key="2">
    <source>
        <dbReference type="EMBL" id="KAJ8978387.1"/>
    </source>
</evidence>
<keyword evidence="1" id="KW-1133">Transmembrane helix</keyword>
<comment type="caution">
    <text evidence="2">The sequence shown here is derived from an EMBL/GenBank/DDBJ whole genome shotgun (WGS) entry which is preliminary data.</text>
</comment>
<keyword evidence="1" id="KW-0812">Transmembrane</keyword>
<feature type="transmembrane region" description="Helical" evidence="1">
    <location>
        <begin position="20"/>
        <end position="38"/>
    </location>
</feature>
<reference evidence="2" key="1">
    <citation type="journal article" date="2023" name="Insect Mol. Biol.">
        <title>Genome sequencing provides insights into the evolution of gene families encoding plant cell wall-degrading enzymes in longhorned beetles.</title>
        <authorList>
            <person name="Shin N.R."/>
            <person name="Okamura Y."/>
            <person name="Kirsch R."/>
            <person name="Pauchet Y."/>
        </authorList>
    </citation>
    <scope>NUCLEOTIDE SEQUENCE</scope>
    <source>
        <strain evidence="2">MMC_N1</strain>
    </source>
</reference>
<protein>
    <submittedName>
        <fullName evidence="2">Uncharacterized protein</fullName>
    </submittedName>
</protein>
<keyword evidence="1" id="KW-0472">Membrane</keyword>
<accession>A0ABQ9JKH8</accession>
<dbReference type="Proteomes" id="UP001162164">
    <property type="component" value="Unassembled WGS sequence"/>
</dbReference>
<proteinExistence type="predicted"/>
<evidence type="ECO:0000256" key="1">
    <source>
        <dbReference type="SAM" id="Phobius"/>
    </source>
</evidence>
<sequence length="143" mass="16592">AFFKKLRYKEYVRLRLKNSLWYLGFFSTALIYSGATLAQNEVELFNFKKMHVPSNTDLSMQTTLGYTLISTFYLHCAFWEGLTKDNFIHMFGYFCLFSFLVSSHILRVVEISFTLTALIGAAQVAVQFTRCSYMSSNQGKYVF</sequence>
<evidence type="ECO:0000313" key="3">
    <source>
        <dbReference type="Proteomes" id="UP001162164"/>
    </source>
</evidence>
<feature type="non-terminal residue" evidence="2">
    <location>
        <position position="1"/>
    </location>
</feature>
<dbReference type="EMBL" id="JAPWTJ010000445">
    <property type="protein sequence ID" value="KAJ8978387.1"/>
    <property type="molecule type" value="Genomic_DNA"/>
</dbReference>
<name>A0ABQ9JKH8_9CUCU</name>
<feature type="transmembrane region" description="Helical" evidence="1">
    <location>
        <begin position="58"/>
        <end position="79"/>
    </location>
</feature>